<accession>A0ABM8KK08</accession>
<comment type="caution">
    <text evidence="1">The sequence shown here is derived from an EMBL/GenBank/DDBJ whole genome shotgun (WGS) entry which is preliminary data.</text>
</comment>
<dbReference type="EMBL" id="CADCST010000087">
    <property type="protein sequence ID" value="CAA9199375.1"/>
    <property type="molecule type" value="Genomic_DNA"/>
</dbReference>
<evidence type="ECO:0008006" key="3">
    <source>
        <dbReference type="Google" id="ProtNLM"/>
    </source>
</evidence>
<keyword evidence="2" id="KW-1185">Reference proteome</keyword>
<evidence type="ECO:0000313" key="1">
    <source>
        <dbReference type="EMBL" id="CAA9199375.1"/>
    </source>
</evidence>
<gene>
    <name evidence="1" type="ORF">FLACOL7796_02699</name>
</gene>
<protein>
    <recommendedName>
        <fullName evidence="3">DUF2199 domain-containing protein</fullName>
    </recommendedName>
</protein>
<dbReference type="Proteomes" id="UP000474567">
    <property type="component" value="Unassembled WGS sequence"/>
</dbReference>
<proteinExistence type="predicted"/>
<dbReference type="Pfam" id="PF09965">
    <property type="entry name" value="DUF2199"/>
    <property type="match status" value="1"/>
</dbReference>
<dbReference type="InterPro" id="IPR018697">
    <property type="entry name" value="DUF2199"/>
</dbReference>
<organism evidence="1 2">
    <name type="scientific">Flavobacterium collinsii</name>
    <dbReference type="NCBI Taxonomy" id="1114861"/>
    <lineage>
        <taxon>Bacteria</taxon>
        <taxon>Pseudomonadati</taxon>
        <taxon>Bacteroidota</taxon>
        <taxon>Flavobacteriia</taxon>
        <taxon>Flavobacteriales</taxon>
        <taxon>Flavobacteriaceae</taxon>
        <taxon>Flavobacterium</taxon>
    </lineage>
</organism>
<dbReference type="RefSeq" id="WP_173966642.1">
    <property type="nucleotide sequence ID" value="NZ_CADCST010000087.1"/>
</dbReference>
<reference evidence="1 2" key="1">
    <citation type="submission" date="2020-02" db="EMBL/GenBank/DDBJ databases">
        <authorList>
            <person name="Criscuolo A."/>
        </authorList>
    </citation>
    <scope>NUCLEOTIDE SEQUENCE [LARGE SCALE GENOMIC DNA]</scope>
    <source>
        <strain evidence="1">CECT7796</strain>
    </source>
</reference>
<sequence length="169" mass="19969">MTDTKFICDCCGHEHESWPAIAYSSPSAYNKLSEQEKEEIAVIYQDFCVIKQEDHINRFIRVVLVQQVNDHCEDLEYGFWVSLSENSFEDYLENGEEENHEAQYFGWLSNYIPQYEFLNSIPTTVVTKPGNERPEIFPHKDFDHPFVKDYYNGITKAEAEKRIREILKK</sequence>
<name>A0ABM8KK08_9FLAO</name>
<evidence type="ECO:0000313" key="2">
    <source>
        <dbReference type="Proteomes" id="UP000474567"/>
    </source>
</evidence>